<comment type="caution">
    <text evidence="1">The sequence shown here is derived from an EMBL/GenBank/DDBJ whole genome shotgun (WGS) entry which is preliminary data.</text>
</comment>
<protein>
    <submittedName>
        <fullName evidence="1">Uncharacterized protein</fullName>
    </submittedName>
</protein>
<name>A0A840UHE4_9FIRM</name>
<proteinExistence type="predicted"/>
<dbReference type="EMBL" id="JACHFH010000036">
    <property type="protein sequence ID" value="MBB5337161.1"/>
    <property type="molecule type" value="Genomic_DNA"/>
</dbReference>
<reference evidence="1 2" key="1">
    <citation type="submission" date="2020-08" db="EMBL/GenBank/DDBJ databases">
        <title>Genomic Encyclopedia of Type Strains, Phase IV (KMG-IV): sequencing the most valuable type-strain genomes for metagenomic binning, comparative biology and taxonomic classification.</title>
        <authorList>
            <person name="Goeker M."/>
        </authorList>
    </citation>
    <scope>NUCLEOTIDE SEQUENCE [LARGE SCALE GENOMIC DNA]</scope>
    <source>
        <strain evidence="1 2">DSM 24661</strain>
    </source>
</reference>
<evidence type="ECO:0000313" key="1">
    <source>
        <dbReference type="EMBL" id="MBB5337161.1"/>
    </source>
</evidence>
<keyword evidence="2" id="KW-1185">Reference proteome</keyword>
<organism evidence="1 2">
    <name type="scientific">Pectinatus brassicae</name>
    <dbReference type="NCBI Taxonomy" id="862415"/>
    <lineage>
        <taxon>Bacteria</taxon>
        <taxon>Bacillati</taxon>
        <taxon>Bacillota</taxon>
        <taxon>Negativicutes</taxon>
        <taxon>Selenomonadales</taxon>
        <taxon>Selenomonadaceae</taxon>
        <taxon>Pectinatus</taxon>
    </lineage>
</organism>
<accession>A0A840UHE4</accession>
<evidence type="ECO:0000313" key="2">
    <source>
        <dbReference type="Proteomes" id="UP000559117"/>
    </source>
</evidence>
<sequence length="39" mass="4534">MNELLELFIYSADDTKSNKNSITYLSQSLNDISYIGREF</sequence>
<dbReference type="AlphaFoldDB" id="A0A840UHE4"/>
<dbReference type="Proteomes" id="UP000559117">
    <property type="component" value="Unassembled WGS sequence"/>
</dbReference>
<gene>
    <name evidence="1" type="ORF">HNR32_002318</name>
</gene>